<protein>
    <recommendedName>
        <fullName evidence="3">MYM-type domain-containing protein</fullName>
    </recommendedName>
</protein>
<proteinExistence type="predicted"/>
<organism evidence="2">
    <name type="scientific">viral metagenome</name>
    <dbReference type="NCBI Taxonomy" id="1070528"/>
    <lineage>
        <taxon>unclassified sequences</taxon>
        <taxon>metagenomes</taxon>
        <taxon>organismal metagenomes</taxon>
    </lineage>
</organism>
<feature type="region of interest" description="Disordered" evidence="1">
    <location>
        <begin position="77"/>
        <end position="123"/>
    </location>
</feature>
<name>A0A6C0AUI9_9ZZZZ</name>
<dbReference type="EMBL" id="MN740864">
    <property type="protein sequence ID" value="QHS82951.1"/>
    <property type="molecule type" value="Genomic_DNA"/>
</dbReference>
<evidence type="ECO:0008006" key="3">
    <source>
        <dbReference type="Google" id="ProtNLM"/>
    </source>
</evidence>
<sequence length="424" mass="45459">MTSPVQHATHLQGAGSTPAFGQALMGQHPNVSYTHNNGVYVATQGAAQHDGAGDDAAGDAYSQQHVQVQRILGQSATAPEAHGGGGAAPRSDAPARSGVSAELPPEALPAQGGAGNAAHVTPAQRNTERMATEVLAAAKAATRSGAAQGSIVHEPHPLMYAWRKWLLRRMAHVQRAEFPGPDQPQLRADGSIDMEATAERTARAAQFDALYSDVDSSVAWVWPRTVPSGVVCWHCAHAFDGPPASVPMRREMNGVYVMDGVFCTVPCAVAYIQGMPCGEQMRNTRLMYLAAFVRYALRDDVDMEAALLRPALPLRFLKARGGTMDIDQWREAAHCSEHVTFTERAPPYVPDAVLLEMQSRDAALLQQLKSPHAVCTDPQCIEMPADHVTPREAFAHMRTVPQRTCGSALYAEFCAAADAQDAQA</sequence>
<evidence type="ECO:0000313" key="2">
    <source>
        <dbReference type="EMBL" id="QHS82951.1"/>
    </source>
</evidence>
<reference evidence="2" key="1">
    <citation type="journal article" date="2020" name="Nature">
        <title>Giant virus diversity and host interactions through global metagenomics.</title>
        <authorList>
            <person name="Schulz F."/>
            <person name="Roux S."/>
            <person name="Paez-Espino D."/>
            <person name="Jungbluth S."/>
            <person name="Walsh D.A."/>
            <person name="Denef V.J."/>
            <person name="McMahon K.D."/>
            <person name="Konstantinidis K.T."/>
            <person name="Eloe-Fadrosh E.A."/>
            <person name="Kyrpides N.C."/>
            <person name="Woyke T."/>
        </authorList>
    </citation>
    <scope>NUCLEOTIDE SEQUENCE</scope>
    <source>
        <strain evidence="2">GVMAG-S-1103017-74</strain>
    </source>
</reference>
<accession>A0A6C0AUI9</accession>
<dbReference type="AlphaFoldDB" id="A0A6C0AUI9"/>
<evidence type="ECO:0000256" key="1">
    <source>
        <dbReference type="SAM" id="MobiDB-lite"/>
    </source>
</evidence>